<evidence type="ECO:0000259" key="8">
    <source>
        <dbReference type="Pfam" id="PF00061"/>
    </source>
</evidence>
<keyword evidence="4" id="KW-1015">Disulfide bond</keyword>
<keyword evidence="2" id="KW-0964">Secreted</keyword>
<dbReference type="Gene3D" id="2.40.128.20">
    <property type="match status" value="1"/>
</dbReference>
<feature type="signal peptide" evidence="7">
    <location>
        <begin position="1"/>
        <end position="20"/>
    </location>
</feature>
<evidence type="ECO:0000256" key="3">
    <source>
        <dbReference type="ARBA" id="ARBA00022729"/>
    </source>
</evidence>
<keyword evidence="9" id="KW-1185">Reference proteome</keyword>
<dbReference type="InterPro" id="IPR000566">
    <property type="entry name" value="Lipocln_cytosolic_FA-bd_dom"/>
</dbReference>
<dbReference type="InterPro" id="IPR002968">
    <property type="entry name" value="A1-microglobln"/>
</dbReference>
<dbReference type="GO" id="GO:0072562">
    <property type="term" value="C:blood microparticle"/>
    <property type="evidence" value="ECO:0007669"/>
    <property type="project" value="TreeGrafter"/>
</dbReference>
<evidence type="ECO:0000313" key="9">
    <source>
        <dbReference type="Proteomes" id="UP001652642"/>
    </source>
</evidence>
<evidence type="ECO:0000256" key="2">
    <source>
        <dbReference type="ARBA" id="ARBA00022525"/>
    </source>
</evidence>
<keyword evidence="3 7" id="KW-0732">Signal</keyword>
<evidence type="ECO:0000256" key="1">
    <source>
        <dbReference type="ARBA" id="ARBA00004613"/>
    </source>
</evidence>
<dbReference type="KEGG" id="pvt:110087471"/>
<dbReference type="GO" id="GO:0005579">
    <property type="term" value="C:membrane attack complex"/>
    <property type="evidence" value="ECO:0007669"/>
    <property type="project" value="InterPro"/>
</dbReference>
<dbReference type="PANTHER" id="PTHR47304:SF1">
    <property type="entry name" value="COMPLEMENT COMPONENT C8 GAMMA CHAIN"/>
    <property type="match status" value="1"/>
</dbReference>
<dbReference type="SUPFAM" id="SSF50814">
    <property type="entry name" value="Lipocalins"/>
    <property type="match status" value="1"/>
</dbReference>
<comment type="similarity">
    <text evidence="5">Belongs to the calycin superfamily. Lipocalin family.</text>
</comment>
<dbReference type="Proteomes" id="UP001652642">
    <property type="component" value="Chromosome Z"/>
</dbReference>
<gene>
    <name evidence="10" type="primary">C8G</name>
</gene>
<dbReference type="PANTHER" id="PTHR47304">
    <property type="entry name" value="COMPLEMENT COMPONENT C8 GAMMA CHAIN"/>
    <property type="match status" value="1"/>
</dbReference>
<dbReference type="PROSITE" id="PS00213">
    <property type="entry name" value="LIPOCALIN"/>
    <property type="match status" value="1"/>
</dbReference>
<protein>
    <submittedName>
        <fullName evidence="10">Complement component C8 gamma chain</fullName>
    </submittedName>
</protein>
<dbReference type="GO" id="GO:0006956">
    <property type="term" value="P:complement activation"/>
    <property type="evidence" value="ECO:0007669"/>
    <property type="project" value="InterPro"/>
</dbReference>
<name>A0A6J0UY29_9SAUR</name>
<evidence type="ECO:0000313" key="10">
    <source>
        <dbReference type="RefSeq" id="XP_020664833.2"/>
    </source>
</evidence>
<feature type="region of interest" description="Disordered" evidence="6">
    <location>
        <begin position="18"/>
        <end position="38"/>
    </location>
</feature>
<dbReference type="GeneID" id="110087471"/>
<feature type="domain" description="Lipocalin/cytosolic fatty-acid binding" evidence="8">
    <location>
        <begin position="49"/>
        <end position="186"/>
    </location>
</feature>
<comment type="subcellular location">
    <subcellularLocation>
        <location evidence="1">Secreted</location>
    </subcellularLocation>
</comment>
<dbReference type="InterPro" id="IPR043245">
    <property type="entry name" value="C8G"/>
</dbReference>
<feature type="chain" id="PRO_5045824658" evidence="7">
    <location>
        <begin position="21"/>
        <end position="210"/>
    </location>
</feature>
<dbReference type="GO" id="GO:0001848">
    <property type="term" value="F:complement binding"/>
    <property type="evidence" value="ECO:0007669"/>
    <property type="project" value="TreeGrafter"/>
</dbReference>
<dbReference type="Pfam" id="PF00061">
    <property type="entry name" value="Lipocalin"/>
    <property type="match status" value="1"/>
</dbReference>
<proteinExistence type="inferred from homology"/>
<evidence type="ECO:0000256" key="6">
    <source>
        <dbReference type="SAM" id="MobiDB-lite"/>
    </source>
</evidence>
<evidence type="ECO:0000256" key="5">
    <source>
        <dbReference type="RuleBase" id="RU003695"/>
    </source>
</evidence>
<dbReference type="InParanoid" id="A0A6J0UY29"/>
<dbReference type="AlphaFoldDB" id="A0A6J0UY29"/>
<organism evidence="9 10">
    <name type="scientific">Pogona vitticeps</name>
    <name type="common">central bearded dragon</name>
    <dbReference type="NCBI Taxonomy" id="103695"/>
    <lineage>
        <taxon>Eukaryota</taxon>
        <taxon>Metazoa</taxon>
        <taxon>Chordata</taxon>
        <taxon>Craniata</taxon>
        <taxon>Vertebrata</taxon>
        <taxon>Euteleostomi</taxon>
        <taxon>Lepidosauria</taxon>
        <taxon>Squamata</taxon>
        <taxon>Bifurcata</taxon>
        <taxon>Unidentata</taxon>
        <taxon>Episquamata</taxon>
        <taxon>Toxicofera</taxon>
        <taxon>Iguania</taxon>
        <taxon>Acrodonta</taxon>
        <taxon>Agamidae</taxon>
        <taxon>Amphibolurinae</taxon>
        <taxon>Pogona</taxon>
    </lineage>
</organism>
<sequence length="210" mass="23719">MTPAVFLLLCGLLLSSPGNAQRRRKKPPAPKNPIDSIGIQGNFDPNRFAGKWFLVGVASRCSYLSQNHYRLEATNVMVTVADAETPEKPLLFSIFRPLDGHCWNIRQTYFPTERAGRFQVRGRGRKVDVVVAETDYNSYAIVYYQKAGKISAKLYGRSIKVGDAVTAKFEERMASIGLDLNQVFYFPVYGFCDSVDEYHVLDETKYTGIR</sequence>
<reference evidence="10" key="1">
    <citation type="submission" date="2025-08" db="UniProtKB">
        <authorList>
            <consortium name="RefSeq"/>
        </authorList>
    </citation>
    <scope>IDENTIFICATION</scope>
</reference>
<evidence type="ECO:0000256" key="4">
    <source>
        <dbReference type="ARBA" id="ARBA00023157"/>
    </source>
</evidence>
<dbReference type="PRINTS" id="PR01215">
    <property type="entry name" value="A1MCGLOBULIN"/>
</dbReference>
<evidence type="ECO:0000256" key="7">
    <source>
        <dbReference type="SAM" id="SignalP"/>
    </source>
</evidence>
<dbReference type="CTD" id="733"/>
<dbReference type="InterPro" id="IPR022272">
    <property type="entry name" value="Lipocalin_CS"/>
</dbReference>
<dbReference type="InterPro" id="IPR012674">
    <property type="entry name" value="Calycin"/>
</dbReference>
<dbReference type="RefSeq" id="XP_020664833.2">
    <property type="nucleotide sequence ID" value="XM_020809174.2"/>
</dbReference>
<dbReference type="PRINTS" id="PR00179">
    <property type="entry name" value="LIPOCALIN"/>
</dbReference>
<dbReference type="OrthoDB" id="9941609at2759"/>
<accession>A0A6J0UY29</accession>
<dbReference type="GO" id="GO:0070062">
    <property type="term" value="C:extracellular exosome"/>
    <property type="evidence" value="ECO:0007669"/>
    <property type="project" value="TreeGrafter"/>
</dbReference>